<organism evidence="5 7">
    <name type="scientific">Rotaria sordida</name>
    <dbReference type="NCBI Taxonomy" id="392033"/>
    <lineage>
        <taxon>Eukaryota</taxon>
        <taxon>Metazoa</taxon>
        <taxon>Spiralia</taxon>
        <taxon>Gnathifera</taxon>
        <taxon>Rotifera</taxon>
        <taxon>Eurotatoria</taxon>
        <taxon>Bdelloidea</taxon>
        <taxon>Philodinida</taxon>
        <taxon>Philodinidae</taxon>
        <taxon>Rotaria</taxon>
    </lineage>
</organism>
<evidence type="ECO:0000313" key="3">
    <source>
        <dbReference type="EMBL" id="CAF1397116.1"/>
    </source>
</evidence>
<evidence type="ECO:0000313" key="5">
    <source>
        <dbReference type="EMBL" id="CAF3883066.1"/>
    </source>
</evidence>
<dbReference type="OrthoDB" id="10054996at2759"/>
<protein>
    <submittedName>
        <fullName evidence="5">Uncharacterized protein</fullName>
    </submittedName>
</protein>
<dbReference type="Proteomes" id="UP000663882">
    <property type="component" value="Unassembled WGS sequence"/>
</dbReference>
<proteinExistence type="predicted"/>
<feature type="region of interest" description="Disordered" evidence="1">
    <location>
        <begin position="155"/>
        <end position="177"/>
    </location>
</feature>
<dbReference type="EMBL" id="CAJOBD010003691">
    <property type="protein sequence ID" value="CAF3961657.1"/>
    <property type="molecule type" value="Genomic_DNA"/>
</dbReference>
<dbReference type="EMBL" id="CAJNOU010003106">
    <property type="protein sequence ID" value="CAF1371252.1"/>
    <property type="molecule type" value="Genomic_DNA"/>
</dbReference>
<gene>
    <name evidence="5" type="ORF">FNK824_LOCUS19645</name>
    <name evidence="6" type="ORF">JBS370_LOCUS24125</name>
    <name evidence="4" type="ORF">RFH988_LOCUS35686</name>
    <name evidence="2" type="ORF">SEV965_LOCUS29907</name>
    <name evidence="3" type="ORF">ZHD862_LOCUS32929</name>
</gene>
<dbReference type="Proteomes" id="UP000663874">
    <property type="component" value="Unassembled WGS sequence"/>
</dbReference>
<evidence type="ECO:0000313" key="7">
    <source>
        <dbReference type="Proteomes" id="UP000663874"/>
    </source>
</evidence>
<dbReference type="Proteomes" id="UP000663889">
    <property type="component" value="Unassembled WGS sequence"/>
</dbReference>
<sequence>MTTDNQTVNRKGCSHMDKCSFFRSLQKNNLNKESSFVESIAEFMTNFATRFMSPMWIEAIDFTKFHISGGCIVNSLCKQPFPDTALEQVDINFNGNSFSEFEGAVANVFSNLTSILSKHDHRLRATLIKKSSSIYTAILPFDIKLRFNFKDVPEKTNPVSKSSNPEKRSSTEDLNVQAKKKKIETPMLEQKVPMASDGNTTPPKFVSAATMRVPIPEITDEELLAFTLEFERKHGF</sequence>
<evidence type="ECO:0000256" key="1">
    <source>
        <dbReference type="SAM" id="MobiDB-lite"/>
    </source>
</evidence>
<comment type="caution">
    <text evidence="5">The sequence shown here is derived from an EMBL/GenBank/DDBJ whole genome shotgun (WGS) entry which is preliminary data.</text>
</comment>
<evidence type="ECO:0000313" key="2">
    <source>
        <dbReference type="EMBL" id="CAF1371252.1"/>
    </source>
</evidence>
<dbReference type="EMBL" id="CAJOBE010003480">
    <property type="protein sequence ID" value="CAF3883066.1"/>
    <property type="molecule type" value="Genomic_DNA"/>
</dbReference>
<dbReference type="EMBL" id="CAJNOT010003718">
    <property type="protein sequence ID" value="CAF1397116.1"/>
    <property type="molecule type" value="Genomic_DNA"/>
</dbReference>
<dbReference type="Proteomes" id="UP000663836">
    <property type="component" value="Unassembled WGS sequence"/>
</dbReference>
<reference evidence="5" key="1">
    <citation type="submission" date="2021-02" db="EMBL/GenBank/DDBJ databases">
        <authorList>
            <person name="Nowell W R."/>
        </authorList>
    </citation>
    <scope>NUCLEOTIDE SEQUENCE</scope>
</reference>
<evidence type="ECO:0000313" key="4">
    <source>
        <dbReference type="EMBL" id="CAF1424223.1"/>
    </source>
</evidence>
<dbReference type="EMBL" id="CAJNOO010005579">
    <property type="protein sequence ID" value="CAF1424223.1"/>
    <property type="molecule type" value="Genomic_DNA"/>
</dbReference>
<dbReference type="AlphaFoldDB" id="A0A819GK69"/>
<name>A0A819GK69_9BILA</name>
<dbReference type="Proteomes" id="UP000663864">
    <property type="component" value="Unassembled WGS sequence"/>
</dbReference>
<accession>A0A819GK69</accession>
<evidence type="ECO:0000313" key="6">
    <source>
        <dbReference type="EMBL" id="CAF3961657.1"/>
    </source>
</evidence>